<proteinExistence type="predicted"/>
<reference evidence="12 13" key="1">
    <citation type="submission" date="2019-10" db="EMBL/GenBank/DDBJ databases">
        <title>Description of Paenibacillus choica sp. nov.</title>
        <authorList>
            <person name="Carlier A."/>
            <person name="Qi S."/>
        </authorList>
    </citation>
    <scope>NUCLEOTIDE SEQUENCE [LARGE SCALE GENOMIC DNA]</scope>
    <source>
        <strain evidence="12 13">LMG 31460</strain>
    </source>
</reference>
<dbReference type="GO" id="GO:0016301">
    <property type="term" value="F:kinase activity"/>
    <property type="evidence" value="ECO:0007669"/>
    <property type="project" value="UniProtKB-KW"/>
</dbReference>
<evidence type="ECO:0000256" key="5">
    <source>
        <dbReference type="ARBA" id="ARBA00022679"/>
    </source>
</evidence>
<dbReference type="Gene3D" id="3.30.565.10">
    <property type="entry name" value="Histidine kinase-like ATPase, C-terminal domain"/>
    <property type="match status" value="1"/>
</dbReference>
<dbReference type="InterPro" id="IPR003661">
    <property type="entry name" value="HisK_dim/P_dom"/>
</dbReference>
<keyword evidence="7 12" id="KW-0418">Kinase</keyword>
<evidence type="ECO:0000256" key="8">
    <source>
        <dbReference type="ARBA" id="ARBA00022840"/>
    </source>
</evidence>
<keyword evidence="13" id="KW-1185">Reference proteome</keyword>
<name>A0ABX1YX53_9BACL</name>
<keyword evidence="6" id="KW-0547">Nucleotide-binding</keyword>
<dbReference type="SUPFAM" id="SSF47384">
    <property type="entry name" value="Homodimeric domain of signal transducing histidine kinase"/>
    <property type="match status" value="1"/>
</dbReference>
<comment type="catalytic activity">
    <reaction evidence="1">
        <text>ATP + protein L-histidine = ADP + protein N-phospho-L-histidine.</text>
        <dbReference type="EC" id="2.7.13.3"/>
    </reaction>
</comment>
<dbReference type="PROSITE" id="PS50109">
    <property type="entry name" value="HIS_KIN"/>
    <property type="match status" value="1"/>
</dbReference>
<dbReference type="CDD" id="cd00075">
    <property type="entry name" value="HATPase"/>
    <property type="match status" value="1"/>
</dbReference>
<dbReference type="InterPro" id="IPR036890">
    <property type="entry name" value="HATPase_C_sf"/>
</dbReference>
<dbReference type="Pfam" id="PF00512">
    <property type="entry name" value="HisKA"/>
    <property type="match status" value="1"/>
</dbReference>
<dbReference type="InterPro" id="IPR036097">
    <property type="entry name" value="HisK_dim/P_sf"/>
</dbReference>
<evidence type="ECO:0000256" key="6">
    <source>
        <dbReference type="ARBA" id="ARBA00022741"/>
    </source>
</evidence>
<evidence type="ECO:0000313" key="12">
    <source>
        <dbReference type="EMBL" id="NOU84338.1"/>
    </source>
</evidence>
<keyword evidence="9" id="KW-0902">Two-component regulatory system</keyword>
<keyword evidence="10" id="KW-0812">Transmembrane</keyword>
<evidence type="ECO:0000259" key="11">
    <source>
        <dbReference type="PROSITE" id="PS50109"/>
    </source>
</evidence>
<evidence type="ECO:0000256" key="10">
    <source>
        <dbReference type="SAM" id="Phobius"/>
    </source>
</evidence>
<dbReference type="InterPro" id="IPR050351">
    <property type="entry name" value="BphY/WalK/GraS-like"/>
</dbReference>
<accession>A0ABX1YX53</accession>
<evidence type="ECO:0000313" key="13">
    <source>
        <dbReference type="Proteomes" id="UP000658690"/>
    </source>
</evidence>
<comment type="caution">
    <text evidence="12">The sequence shown here is derived from an EMBL/GenBank/DDBJ whole genome shotgun (WGS) entry which is preliminary data.</text>
</comment>
<keyword evidence="10" id="KW-0472">Membrane</keyword>
<sequence>MKHKWDSLKNRLSEGDLFDRTRNKLTLQYSGVLIAFLSLFVIIVYVLLYLFIWNDQRTGLNELADSEIRTLQKWADQDSDPNRRPPRSIEDAFSISTDQSFYYLIAENGNIQLGDEIQPELRNQVIEAIAKGHFKGKGIEKVTLQTFDKPPTDDLGRPKQGENAKFLVSDRQLLWNGTRIGTLYVGKEVTFQNDLFRLLLILLIGMALLFFVLALLFSHLMARKAIIPIAKAYAKQREFVADASHELRTPLSVMLTSIEALQLEESIDSDPFSKNVLKGLKEEVNSITKLAGELLHLARSDSGEFELDRSIFNLSEAAARAISKLQPLAQAKDIDIELQAPHELTVNWDTEKLTQLLILLIDNAIKYTPGKGTVHVTLAEGKEKAARSFTIEVKDNGIGIAAEALPRIFDRFYRQDKSRTRQIGGHGLGLAIAKNIVDAGRGTIHVESTVGEGCTFKVRIPL</sequence>
<feature type="transmembrane region" description="Helical" evidence="10">
    <location>
        <begin position="195"/>
        <end position="217"/>
    </location>
</feature>
<feature type="domain" description="Histidine kinase" evidence="11">
    <location>
        <begin position="242"/>
        <end position="462"/>
    </location>
</feature>
<dbReference type="CDD" id="cd00082">
    <property type="entry name" value="HisKA"/>
    <property type="match status" value="1"/>
</dbReference>
<keyword evidence="8" id="KW-0067">ATP-binding</keyword>
<dbReference type="EC" id="2.7.13.3" evidence="3"/>
<dbReference type="SMART" id="SM00388">
    <property type="entry name" value="HisKA"/>
    <property type="match status" value="1"/>
</dbReference>
<gene>
    <name evidence="12" type="ORF">GC102_00850</name>
</gene>
<evidence type="ECO:0000256" key="4">
    <source>
        <dbReference type="ARBA" id="ARBA00022553"/>
    </source>
</evidence>
<evidence type="ECO:0000256" key="3">
    <source>
        <dbReference type="ARBA" id="ARBA00012438"/>
    </source>
</evidence>
<dbReference type="SMART" id="SM00387">
    <property type="entry name" value="HATPase_c"/>
    <property type="match status" value="1"/>
</dbReference>
<evidence type="ECO:0000256" key="7">
    <source>
        <dbReference type="ARBA" id="ARBA00022777"/>
    </source>
</evidence>
<evidence type="ECO:0000256" key="9">
    <source>
        <dbReference type="ARBA" id="ARBA00023012"/>
    </source>
</evidence>
<dbReference type="Proteomes" id="UP000658690">
    <property type="component" value="Unassembled WGS sequence"/>
</dbReference>
<feature type="transmembrane region" description="Helical" evidence="10">
    <location>
        <begin position="29"/>
        <end position="52"/>
    </location>
</feature>
<dbReference type="RefSeq" id="WP_171687815.1">
    <property type="nucleotide sequence ID" value="NZ_WHOC01000007.1"/>
</dbReference>
<protein>
    <recommendedName>
        <fullName evidence="3">histidine kinase</fullName>
        <ecNumber evidence="3">2.7.13.3</ecNumber>
    </recommendedName>
</protein>
<dbReference type="InterPro" id="IPR003594">
    <property type="entry name" value="HATPase_dom"/>
</dbReference>
<dbReference type="PANTHER" id="PTHR45453">
    <property type="entry name" value="PHOSPHATE REGULON SENSOR PROTEIN PHOR"/>
    <property type="match status" value="1"/>
</dbReference>
<keyword evidence="5" id="KW-0808">Transferase</keyword>
<dbReference type="PRINTS" id="PR00344">
    <property type="entry name" value="BCTRLSENSOR"/>
</dbReference>
<organism evidence="12 13">
    <name type="scientific">Paenibacillus germinis</name>
    <dbReference type="NCBI Taxonomy" id="2654979"/>
    <lineage>
        <taxon>Bacteria</taxon>
        <taxon>Bacillati</taxon>
        <taxon>Bacillota</taxon>
        <taxon>Bacilli</taxon>
        <taxon>Bacillales</taxon>
        <taxon>Paenibacillaceae</taxon>
        <taxon>Paenibacillus</taxon>
    </lineage>
</organism>
<dbReference type="InterPro" id="IPR004358">
    <property type="entry name" value="Sig_transdc_His_kin-like_C"/>
</dbReference>
<dbReference type="SUPFAM" id="SSF55874">
    <property type="entry name" value="ATPase domain of HSP90 chaperone/DNA topoisomerase II/histidine kinase"/>
    <property type="match status" value="1"/>
</dbReference>
<keyword evidence="10" id="KW-1133">Transmembrane helix</keyword>
<dbReference type="InterPro" id="IPR005467">
    <property type="entry name" value="His_kinase_dom"/>
</dbReference>
<keyword evidence="4" id="KW-0597">Phosphoprotein</keyword>
<dbReference type="Gene3D" id="1.10.287.130">
    <property type="match status" value="1"/>
</dbReference>
<dbReference type="PANTHER" id="PTHR45453:SF1">
    <property type="entry name" value="PHOSPHATE REGULON SENSOR PROTEIN PHOR"/>
    <property type="match status" value="1"/>
</dbReference>
<dbReference type="EMBL" id="WHOC01000007">
    <property type="protein sequence ID" value="NOU84338.1"/>
    <property type="molecule type" value="Genomic_DNA"/>
</dbReference>
<dbReference type="Pfam" id="PF02518">
    <property type="entry name" value="HATPase_c"/>
    <property type="match status" value="1"/>
</dbReference>
<comment type="subcellular location">
    <subcellularLocation>
        <location evidence="2">Membrane</location>
    </subcellularLocation>
</comment>
<evidence type="ECO:0000256" key="2">
    <source>
        <dbReference type="ARBA" id="ARBA00004370"/>
    </source>
</evidence>
<evidence type="ECO:0000256" key="1">
    <source>
        <dbReference type="ARBA" id="ARBA00000085"/>
    </source>
</evidence>